<evidence type="ECO:0000313" key="1">
    <source>
        <dbReference type="EMBL" id="CAK7357185.1"/>
    </source>
</evidence>
<protein>
    <recommendedName>
        <fullName evidence="3">Secreted protein</fullName>
    </recommendedName>
</protein>
<evidence type="ECO:0000313" key="2">
    <source>
        <dbReference type="Proteomes" id="UP001314170"/>
    </source>
</evidence>
<comment type="caution">
    <text evidence="1">The sequence shown here is derived from an EMBL/GenBank/DDBJ whole genome shotgun (WGS) entry which is preliminary data.</text>
</comment>
<dbReference type="Proteomes" id="UP001314170">
    <property type="component" value="Unassembled WGS sequence"/>
</dbReference>
<organism evidence="1 2">
    <name type="scientific">Dovyalis caffra</name>
    <dbReference type="NCBI Taxonomy" id="77055"/>
    <lineage>
        <taxon>Eukaryota</taxon>
        <taxon>Viridiplantae</taxon>
        <taxon>Streptophyta</taxon>
        <taxon>Embryophyta</taxon>
        <taxon>Tracheophyta</taxon>
        <taxon>Spermatophyta</taxon>
        <taxon>Magnoliopsida</taxon>
        <taxon>eudicotyledons</taxon>
        <taxon>Gunneridae</taxon>
        <taxon>Pentapetalae</taxon>
        <taxon>rosids</taxon>
        <taxon>fabids</taxon>
        <taxon>Malpighiales</taxon>
        <taxon>Salicaceae</taxon>
        <taxon>Flacourtieae</taxon>
        <taxon>Dovyalis</taxon>
    </lineage>
</organism>
<dbReference type="AlphaFoldDB" id="A0AAV1ST13"/>
<keyword evidence="2" id="KW-1185">Reference proteome</keyword>
<gene>
    <name evidence="1" type="ORF">DCAF_LOCUS27469</name>
</gene>
<sequence>MEERRIRPLLVVFVVVGAARKAIHDLFLGCYNFCFRTCLPFEGAIAKCLVECLRRVHLSFSRRHPCDMNCALSSCSKIGTKNDPQE</sequence>
<evidence type="ECO:0008006" key="3">
    <source>
        <dbReference type="Google" id="ProtNLM"/>
    </source>
</evidence>
<proteinExistence type="predicted"/>
<name>A0AAV1ST13_9ROSI</name>
<accession>A0AAV1ST13</accession>
<reference evidence="1 2" key="1">
    <citation type="submission" date="2024-01" db="EMBL/GenBank/DDBJ databases">
        <authorList>
            <person name="Waweru B."/>
        </authorList>
    </citation>
    <scope>NUCLEOTIDE SEQUENCE [LARGE SCALE GENOMIC DNA]</scope>
</reference>
<dbReference type="EMBL" id="CAWUPB010001197">
    <property type="protein sequence ID" value="CAK7357185.1"/>
    <property type="molecule type" value="Genomic_DNA"/>
</dbReference>